<dbReference type="GO" id="GO:0008270">
    <property type="term" value="F:zinc ion binding"/>
    <property type="evidence" value="ECO:0007669"/>
    <property type="project" value="UniProtKB-KW"/>
</dbReference>
<dbReference type="SMART" id="SM00355">
    <property type="entry name" value="ZnF_C2H2"/>
    <property type="match status" value="2"/>
</dbReference>
<gene>
    <name evidence="7" type="ORF">PENTCL1PPCAC_25386</name>
</gene>
<dbReference type="Pfam" id="PF00096">
    <property type="entry name" value="zf-C2H2"/>
    <property type="match status" value="1"/>
</dbReference>
<dbReference type="PANTHER" id="PTHR23235:SF60">
    <property type="entry name" value="STRIPE, ISOFORM D"/>
    <property type="match status" value="1"/>
</dbReference>
<keyword evidence="3 5" id="KW-0863">Zinc-finger</keyword>
<dbReference type="AlphaFoldDB" id="A0AAV5U9H2"/>
<evidence type="ECO:0000313" key="8">
    <source>
        <dbReference type="Proteomes" id="UP001432027"/>
    </source>
</evidence>
<dbReference type="SUPFAM" id="SSF57667">
    <property type="entry name" value="beta-beta-alpha zinc fingers"/>
    <property type="match status" value="2"/>
</dbReference>
<keyword evidence="8" id="KW-1185">Reference proteome</keyword>
<dbReference type="PROSITE" id="PS50157">
    <property type="entry name" value="ZINC_FINGER_C2H2_2"/>
    <property type="match status" value="2"/>
</dbReference>
<dbReference type="EMBL" id="BTSX01000006">
    <property type="protein sequence ID" value="GMT03212.1"/>
    <property type="molecule type" value="Genomic_DNA"/>
</dbReference>
<dbReference type="Proteomes" id="UP001432027">
    <property type="component" value="Unassembled WGS sequence"/>
</dbReference>
<dbReference type="Gene3D" id="3.30.160.60">
    <property type="entry name" value="Classic Zinc Finger"/>
    <property type="match status" value="3"/>
</dbReference>
<name>A0AAV5U9H2_9BILA</name>
<evidence type="ECO:0000256" key="2">
    <source>
        <dbReference type="ARBA" id="ARBA00022737"/>
    </source>
</evidence>
<proteinExistence type="predicted"/>
<evidence type="ECO:0000313" key="7">
    <source>
        <dbReference type="EMBL" id="GMT03212.1"/>
    </source>
</evidence>
<dbReference type="InterPro" id="IPR036236">
    <property type="entry name" value="Znf_C2H2_sf"/>
</dbReference>
<reference evidence="7" key="1">
    <citation type="submission" date="2023-10" db="EMBL/GenBank/DDBJ databases">
        <title>Genome assembly of Pristionchus species.</title>
        <authorList>
            <person name="Yoshida K."/>
            <person name="Sommer R.J."/>
        </authorList>
    </citation>
    <scope>NUCLEOTIDE SEQUENCE</scope>
    <source>
        <strain evidence="7">RS0144</strain>
    </source>
</reference>
<keyword evidence="4" id="KW-0862">Zinc</keyword>
<accession>A0AAV5U9H2</accession>
<feature type="domain" description="C2H2-type" evidence="6">
    <location>
        <begin position="35"/>
        <end position="64"/>
    </location>
</feature>
<dbReference type="FunFam" id="3.30.160.60:FF:000072">
    <property type="entry name" value="zinc finger protein 143 isoform X1"/>
    <property type="match status" value="1"/>
</dbReference>
<dbReference type="Pfam" id="PF13465">
    <property type="entry name" value="zf-H2C2_2"/>
    <property type="match status" value="1"/>
</dbReference>
<keyword evidence="1" id="KW-0479">Metal-binding</keyword>
<evidence type="ECO:0000256" key="1">
    <source>
        <dbReference type="ARBA" id="ARBA00022723"/>
    </source>
</evidence>
<evidence type="ECO:0000259" key="6">
    <source>
        <dbReference type="PROSITE" id="PS50157"/>
    </source>
</evidence>
<dbReference type="PROSITE" id="PS00028">
    <property type="entry name" value="ZINC_FINGER_C2H2_1"/>
    <property type="match status" value="2"/>
</dbReference>
<dbReference type="FunFam" id="3.30.160.60:FF:002534">
    <property type="entry name" value="Uncharacterized protein, isoform B"/>
    <property type="match status" value="1"/>
</dbReference>
<evidence type="ECO:0000256" key="4">
    <source>
        <dbReference type="ARBA" id="ARBA00022833"/>
    </source>
</evidence>
<dbReference type="PANTHER" id="PTHR23235">
    <property type="entry name" value="KRUEPPEL-LIKE TRANSCRIPTION FACTOR"/>
    <property type="match status" value="1"/>
</dbReference>
<feature type="non-terminal residue" evidence="7">
    <location>
        <position position="107"/>
    </location>
</feature>
<dbReference type="GO" id="GO:0000978">
    <property type="term" value="F:RNA polymerase II cis-regulatory region sequence-specific DNA binding"/>
    <property type="evidence" value="ECO:0007669"/>
    <property type="project" value="TreeGrafter"/>
</dbReference>
<dbReference type="InterPro" id="IPR013087">
    <property type="entry name" value="Znf_C2H2_type"/>
</dbReference>
<protein>
    <recommendedName>
        <fullName evidence="6">C2H2-type domain-containing protein</fullName>
    </recommendedName>
</protein>
<feature type="non-terminal residue" evidence="7">
    <location>
        <position position="1"/>
    </location>
</feature>
<keyword evidence="2" id="KW-0677">Repeat</keyword>
<evidence type="ECO:0000256" key="3">
    <source>
        <dbReference type="ARBA" id="ARBA00022771"/>
    </source>
</evidence>
<dbReference type="FunFam" id="3.30.160.60:FF:000100">
    <property type="entry name" value="Zinc finger 45-like"/>
    <property type="match status" value="1"/>
</dbReference>
<dbReference type="GO" id="GO:0000981">
    <property type="term" value="F:DNA-binding transcription factor activity, RNA polymerase II-specific"/>
    <property type="evidence" value="ECO:0007669"/>
    <property type="project" value="TreeGrafter"/>
</dbReference>
<sequence length="107" mass="12347">ANFKGMDLLDSGNFRRLKRDILKQTRNGQSVKRNHVCLIANCGKRFARSDELNRHKITHTGSRPHQCSICNRSFPRPDHLTTHMRTHTGEKPFECPTCGKKFARSDE</sequence>
<comment type="caution">
    <text evidence="7">The sequence shown here is derived from an EMBL/GenBank/DDBJ whole genome shotgun (WGS) entry which is preliminary data.</text>
</comment>
<feature type="domain" description="C2H2-type" evidence="6">
    <location>
        <begin position="65"/>
        <end position="92"/>
    </location>
</feature>
<evidence type="ECO:0000256" key="5">
    <source>
        <dbReference type="PROSITE-ProRule" id="PRU00042"/>
    </source>
</evidence>
<organism evidence="7 8">
    <name type="scientific">Pristionchus entomophagus</name>
    <dbReference type="NCBI Taxonomy" id="358040"/>
    <lineage>
        <taxon>Eukaryota</taxon>
        <taxon>Metazoa</taxon>
        <taxon>Ecdysozoa</taxon>
        <taxon>Nematoda</taxon>
        <taxon>Chromadorea</taxon>
        <taxon>Rhabditida</taxon>
        <taxon>Rhabditina</taxon>
        <taxon>Diplogasteromorpha</taxon>
        <taxon>Diplogasteroidea</taxon>
        <taxon>Neodiplogasteridae</taxon>
        <taxon>Pristionchus</taxon>
    </lineage>
</organism>